<dbReference type="InterPro" id="IPR003660">
    <property type="entry name" value="HAMP_dom"/>
</dbReference>
<dbReference type="Gene3D" id="3.30.450.20">
    <property type="entry name" value="PAS domain"/>
    <property type="match status" value="3"/>
</dbReference>
<dbReference type="PANTHER" id="PTHR42878:SF7">
    <property type="entry name" value="SENSOR HISTIDINE KINASE GLRK"/>
    <property type="match status" value="1"/>
</dbReference>
<feature type="transmembrane region" description="Helical" evidence="14">
    <location>
        <begin position="304"/>
        <end position="329"/>
    </location>
</feature>
<keyword evidence="6" id="KW-0808">Transferase</keyword>
<organism evidence="19 20">
    <name type="scientific">Candidatus Magasanikbacteria bacterium GW2011_GWA2_42_32</name>
    <dbReference type="NCBI Taxonomy" id="1619039"/>
    <lineage>
        <taxon>Bacteria</taxon>
        <taxon>Candidatus Magasanikiibacteriota</taxon>
    </lineage>
</organism>
<evidence type="ECO:0000256" key="6">
    <source>
        <dbReference type="ARBA" id="ARBA00022679"/>
    </source>
</evidence>
<feature type="transmembrane region" description="Helical" evidence="14">
    <location>
        <begin position="12"/>
        <end position="32"/>
    </location>
</feature>
<dbReference type="SUPFAM" id="SSF158472">
    <property type="entry name" value="HAMP domain-like"/>
    <property type="match status" value="1"/>
</dbReference>
<dbReference type="GO" id="GO:0000156">
    <property type="term" value="F:phosphorelay response regulator activity"/>
    <property type="evidence" value="ECO:0007669"/>
    <property type="project" value="TreeGrafter"/>
</dbReference>
<evidence type="ECO:0000256" key="7">
    <source>
        <dbReference type="ARBA" id="ARBA00022692"/>
    </source>
</evidence>
<dbReference type="FunFam" id="3.30.565.10:FF:000006">
    <property type="entry name" value="Sensor histidine kinase WalK"/>
    <property type="match status" value="1"/>
</dbReference>
<proteinExistence type="predicted"/>
<dbReference type="InterPro" id="IPR003594">
    <property type="entry name" value="HATPase_dom"/>
</dbReference>
<dbReference type="Pfam" id="PF00672">
    <property type="entry name" value="HAMP"/>
    <property type="match status" value="1"/>
</dbReference>
<evidence type="ECO:0000256" key="13">
    <source>
        <dbReference type="ARBA" id="ARBA00023136"/>
    </source>
</evidence>
<dbReference type="SUPFAM" id="SSF55785">
    <property type="entry name" value="PYP-like sensor domain (PAS domain)"/>
    <property type="match status" value="1"/>
</dbReference>
<evidence type="ECO:0000313" key="19">
    <source>
        <dbReference type="EMBL" id="KKS56944.1"/>
    </source>
</evidence>
<dbReference type="GO" id="GO:0005886">
    <property type="term" value="C:plasma membrane"/>
    <property type="evidence" value="ECO:0007669"/>
    <property type="project" value="UniProtKB-SubCell"/>
</dbReference>
<protein>
    <recommendedName>
        <fullName evidence="3">histidine kinase</fullName>
        <ecNumber evidence="3">2.7.13.3</ecNumber>
    </recommendedName>
</protein>
<dbReference type="InterPro" id="IPR005467">
    <property type="entry name" value="His_kinase_dom"/>
</dbReference>
<evidence type="ECO:0000256" key="12">
    <source>
        <dbReference type="ARBA" id="ARBA00023012"/>
    </source>
</evidence>
<evidence type="ECO:0000256" key="1">
    <source>
        <dbReference type="ARBA" id="ARBA00000085"/>
    </source>
</evidence>
<evidence type="ECO:0000256" key="8">
    <source>
        <dbReference type="ARBA" id="ARBA00022741"/>
    </source>
</evidence>
<dbReference type="GO" id="GO:0007234">
    <property type="term" value="P:osmosensory signaling via phosphorelay pathway"/>
    <property type="evidence" value="ECO:0007669"/>
    <property type="project" value="TreeGrafter"/>
</dbReference>
<dbReference type="InterPro" id="IPR036890">
    <property type="entry name" value="HATPase_C_sf"/>
</dbReference>
<evidence type="ECO:0000256" key="9">
    <source>
        <dbReference type="ARBA" id="ARBA00022777"/>
    </source>
</evidence>
<evidence type="ECO:0000256" key="10">
    <source>
        <dbReference type="ARBA" id="ARBA00022840"/>
    </source>
</evidence>
<evidence type="ECO:0000313" key="20">
    <source>
        <dbReference type="Proteomes" id="UP000034837"/>
    </source>
</evidence>
<dbReference type="SUPFAM" id="SSF55874">
    <property type="entry name" value="ATPase domain of HSP90 chaperone/DNA topoisomerase II/histidine kinase"/>
    <property type="match status" value="1"/>
</dbReference>
<evidence type="ECO:0000256" key="5">
    <source>
        <dbReference type="ARBA" id="ARBA00022553"/>
    </source>
</evidence>
<dbReference type="InterPro" id="IPR035965">
    <property type="entry name" value="PAS-like_dom_sf"/>
</dbReference>
<dbReference type="EMBL" id="LCDO01000004">
    <property type="protein sequence ID" value="KKS56944.1"/>
    <property type="molecule type" value="Genomic_DNA"/>
</dbReference>
<dbReference type="PROSITE" id="PS50113">
    <property type="entry name" value="PAC"/>
    <property type="match status" value="1"/>
</dbReference>
<dbReference type="Pfam" id="PF02518">
    <property type="entry name" value="HATPase_c"/>
    <property type="match status" value="1"/>
</dbReference>
<dbReference type="NCBIfam" id="TIGR00229">
    <property type="entry name" value="sensory_box"/>
    <property type="match status" value="1"/>
</dbReference>
<dbReference type="PROSITE" id="PS50109">
    <property type="entry name" value="HIS_KIN"/>
    <property type="match status" value="1"/>
</dbReference>
<keyword evidence="7 14" id="KW-0812">Transmembrane</keyword>
<dbReference type="InterPro" id="IPR000014">
    <property type="entry name" value="PAS"/>
</dbReference>
<evidence type="ECO:0000259" key="18">
    <source>
        <dbReference type="PROSITE" id="PS50885"/>
    </source>
</evidence>
<dbReference type="PRINTS" id="PR00344">
    <property type="entry name" value="BCTRLSENSOR"/>
</dbReference>
<dbReference type="GO" id="GO:0005524">
    <property type="term" value="F:ATP binding"/>
    <property type="evidence" value="ECO:0007669"/>
    <property type="project" value="UniProtKB-KW"/>
</dbReference>
<dbReference type="Pfam" id="PF13426">
    <property type="entry name" value="PAS_9"/>
    <property type="match status" value="1"/>
</dbReference>
<name>A0A0G1A7N2_9BACT</name>
<dbReference type="SMART" id="SM00387">
    <property type="entry name" value="HATPase_c"/>
    <property type="match status" value="1"/>
</dbReference>
<evidence type="ECO:0000256" key="4">
    <source>
        <dbReference type="ARBA" id="ARBA00022475"/>
    </source>
</evidence>
<feature type="domain" description="Histidine kinase" evidence="15">
    <location>
        <begin position="565"/>
        <end position="784"/>
    </location>
</feature>
<keyword evidence="11 14" id="KW-1133">Transmembrane helix</keyword>
<dbReference type="SMART" id="SM00388">
    <property type="entry name" value="HisKA"/>
    <property type="match status" value="1"/>
</dbReference>
<dbReference type="SMART" id="SM00091">
    <property type="entry name" value="PAS"/>
    <property type="match status" value="1"/>
</dbReference>
<dbReference type="Gene3D" id="3.30.565.10">
    <property type="entry name" value="Histidine kinase-like ATPase, C-terminal domain"/>
    <property type="match status" value="1"/>
</dbReference>
<dbReference type="GO" id="GO:0030295">
    <property type="term" value="F:protein kinase activator activity"/>
    <property type="evidence" value="ECO:0007669"/>
    <property type="project" value="TreeGrafter"/>
</dbReference>
<keyword evidence="8" id="KW-0547">Nucleotide-binding</keyword>
<dbReference type="InterPro" id="IPR029151">
    <property type="entry name" value="Sensor-like_sf"/>
</dbReference>
<dbReference type="Gene3D" id="6.10.340.10">
    <property type="match status" value="1"/>
</dbReference>
<evidence type="ECO:0000256" key="2">
    <source>
        <dbReference type="ARBA" id="ARBA00004651"/>
    </source>
</evidence>
<dbReference type="Pfam" id="PF02743">
    <property type="entry name" value="dCache_1"/>
    <property type="match status" value="1"/>
</dbReference>
<dbReference type="GO" id="GO:0000155">
    <property type="term" value="F:phosphorelay sensor kinase activity"/>
    <property type="evidence" value="ECO:0007669"/>
    <property type="project" value="InterPro"/>
</dbReference>
<keyword evidence="5" id="KW-0597">Phosphoprotein</keyword>
<keyword evidence="9 19" id="KW-0418">Kinase</keyword>
<gene>
    <name evidence="19" type="ORF">UV20_C0004G0040</name>
</gene>
<dbReference type="SUPFAM" id="SSF47384">
    <property type="entry name" value="Homodimeric domain of signal transducing histidine kinase"/>
    <property type="match status" value="1"/>
</dbReference>
<feature type="domain" description="PAC" evidence="17">
    <location>
        <begin position="507"/>
        <end position="561"/>
    </location>
</feature>
<dbReference type="PROSITE" id="PS50112">
    <property type="entry name" value="PAS"/>
    <property type="match status" value="1"/>
</dbReference>
<accession>A0A0G1A7N2</accession>
<dbReference type="SUPFAM" id="SSF103190">
    <property type="entry name" value="Sensory domain-like"/>
    <property type="match status" value="1"/>
</dbReference>
<dbReference type="AlphaFoldDB" id="A0A0G1A7N2"/>
<evidence type="ECO:0000256" key="14">
    <source>
        <dbReference type="SAM" id="Phobius"/>
    </source>
</evidence>
<dbReference type="SMART" id="SM00304">
    <property type="entry name" value="HAMP"/>
    <property type="match status" value="1"/>
</dbReference>
<keyword evidence="4" id="KW-1003">Cell membrane</keyword>
<dbReference type="InterPro" id="IPR050351">
    <property type="entry name" value="BphY/WalK/GraS-like"/>
</dbReference>
<evidence type="ECO:0000256" key="3">
    <source>
        <dbReference type="ARBA" id="ARBA00012438"/>
    </source>
</evidence>
<dbReference type="SMART" id="SM00086">
    <property type="entry name" value="PAC"/>
    <property type="match status" value="1"/>
</dbReference>
<dbReference type="PROSITE" id="PS50885">
    <property type="entry name" value="HAMP"/>
    <property type="match status" value="1"/>
</dbReference>
<dbReference type="CDD" id="cd00130">
    <property type="entry name" value="PAS"/>
    <property type="match status" value="1"/>
</dbReference>
<dbReference type="InterPro" id="IPR000700">
    <property type="entry name" value="PAS-assoc_C"/>
</dbReference>
<evidence type="ECO:0000259" key="16">
    <source>
        <dbReference type="PROSITE" id="PS50112"/>
    </source>
</evidence>
<dbReference type="InterPro" id="IPR001610">
    <property type="entry name" value="PAC"/>
</dbReference>
<keyword evidence="12" id="KW-0902">Two-component regulatory system</keyword>
<dbReference type="Proteomes" id="UP000034837">
    <property type="component" value="Unassembled WGS sequence"/>
</dbReference>
<dbReference type="CDD" id="cd00075">
    <property type="entry name" value="HATPase"/>
    <property type="match status" value="1"/>
</dbReference>
<dbReference type="EC" id="2.7.13.3" evidence="3"/>
<dbReference type="Gene3D" id="1.10.287.130">
    <property type="match status" value="1"/>
</dbReference>
<evidence type="ECO:0000259" key="17">
    <source>
        <dbReference type="PROSITE" id="PS50113"/>
    </source>
</evidence>
<dbReference type="InterPro" id="IPR004358">
    <property type="entry name" value="Sig_transdc_His_kin-like_C"/>
</dbReference>
<dbReference type="Pfam" id="PF00512">
    <property type="entry name" value="HisKA"/>
    <property type="match status" value="1"/>
</dbReference>
<keyword evidence="10" id="KW-0067">ATP-binding</keyword>
<comment type="subcellular location">
    <subcellularLocation>
        <location evidence="2">Cell membrane</location>
        <topology evidence="2">Multi-pass membrane protein</topology>
    </subcellularLocation>
</comment>
<sequence length="795" mass="90377">MLKKTLQNKLIVSTLLIIFLSGLFASLAVFFYTRHALVENQKKGLLAITKEQTHEINEIFILNKELIKKISQRNELQNYLREESSFQDEKILDLLNSYVLGDSYLAIYLLNKNGLTLASTDPRFTGQNYSFRNYFKKSIVGKYFLEANIGVTSKELGYYFSAPVISSNDNRGVEGVIVIKLNPKAFERAFHLNEDVKGKLMVVNGEGVILFSNFPERNLKSLGVLSKNSQEQIEQGKKFPGITITPLVYDLAQQEVEKEKNQFIFDFFDIAENTNEFMAGAEIGDTNFYLVLEVATDFLNNQAFLISCALLLFVVLSIIFCSLIIIFIISHSFYPLREIKDIAQLISLGNFQKKVNIKTGDELEELGNSINIMIDSLRDSYGNLEFKIDEKTKELAKQLEAASKKNKVLNDTQKAVVNVLEDIQQEKNISQNLAQDLLKFQLAVENASDHIIITDPDAHILYANYAAEKITGYDRKKMVGQTPALWGKQMNKDFYEKMWRSIKTEKKEFSGEIINKRQNGEKYIAESHIIPIFKKNGGLQFFVGIERDITKAKEIDKAKTEFVSLASHQLRTPLTAISWYIEMLMNGKAGKLKKDQRKYLQEVYSGSIRMRDLVNALLNVSRLEMGTFMVEPQSIKIEEVANSLIKEMHPTVLEKKIKISKSFKDLPKEFLADLNLFRIILQNILSNAIKYTPKGGSVSFDAEKKNQDILITVSDNGYGIPKNQQKNIFTKFFRADNARIKDPNGTGLGLYIVKSVLDHSGGKIWFESEEDKGTKFFVSLPLTGMRKKAGEKGLI</sequence>
<dbReference type="CDD" id="cd00082">
    <property type="entry name" value="HisKA"/>
    <property type="match status" value="1"/>
</dbReference>
<dbReference type="InterPro" id="IPR003661">
    <property type="entry name" value="HisK_dim/P_dom"/>
</dbReference>
<dbReference type="InterPro" id="IPR033479">
    <property type="entry name" value="dCache_1"/>
</dbReference>
<evidence type="ECO:0000256" key="11">
    <source>
        <dbReference type="ARBA" id="ARBA00022989"/>
    </source>
</evidence>
<dbReference type="PANTHER" id="PTHR42878">
    <property type="entry name" value="TWO-COMPONENT HISTIDINE KINASE"/>
    <property type="match status" value="1"/>
</dbReference>
<keyword evidence="13 14" id="KW-0472">Membrane</keyword>
<comment type="caution">
    <text evidence="19">The sequence shown here is derived from an EMBL/GenBank/DDBJ whole genome shotgun (WGS) entry which is preliminary data.</text>
</comment>
<comment type="catalytic activity">
    <reaction evidence="1">
        <text>ATP + protein L-histidine = ADP + protein N-phospho-L-histidine.</text>
        <dbReference type="EC" id="2.7.13.3"/>
    </reaction>
</comment>
<dbReference type="CDD" id="cd06225">
    <property type="entry name" value="HAMP"/>
    <property type="match status" value="1"/>
</dbReference>
<dbReference type="InterPro" id="IPR036097">
    <property type="entry name" value="HisK_dim/P_sf"/>
</dbReference>
<reference evidence="19 20" key="1">
    <citation type="journal article" date="2015" name="Nature">
        <title>rRNA introns, odd ribosomes, and small enigmatic genomes across a large radiation of phyla.</title>
        <authorList>
            <person name="Brown C.T."/>
            <person name="Hug L.A."/>
            <person name="Thomas B.C."/>
            <person name="Sharon I."/>
            <person name="Castelle C.J."/>
            <person name="Singh A."/>
            <person name="Wilkins M.J."/>
            <person name="Williams K.H."/>
            <person name="Banfield J.F."/>
        </authorList>
    </citation>
    <scope>NUCLEOTIDE SEQUENCE [LARGE SCALE GENOMIC DNA]</scope>
</reference>
<feature type="domain" description="PAS" evidence="16">
    <location>
        <begin position="436"/>
        <end position="482"/>
    </location>
</feature>
<feature type="domain" description="HAMP" evidence="18">
    <location>
        <begin position="335"/>
        <end position="382"/>
    </location>
</feature>
<evidence type="ECO:0000259" key="15">
    <source>
        <dbReference type="PROSITE" id="PS50109"/>
    </source>
</evidence>